<dbReference type="AlphaFoldDB" id="A0A0J7KBS2"/>
<keyword evidence="10" id="KW-1185">Reference proteome</keyword>
<reference evidence="9 10" key="1">
    <citation type="submission" date="2015-04" db="EMBL/GenBank/DDBJ databases">
        <title>Lasius niger genome sequencing.</title>
        <authorList>
            <person name="Konorov E.A."/>
            <person name="Nikitin M.A."/>
            <person name="Kirill M.V."/>
            <person name="Chang P."/>
        </authorList>
    </citation>
    <scope>NUCLEOTIDE SEQUENCE [LARGE SCALE GENOMIC DNA]</scope>
    <source>
        <tissue evidence="9">Whole</tissue>
    </source>
</reference>
<protein>
    <submittedName>
        <fullName evidence="9">Nuclease harbi1</fullName>
    </submittedName>
</protein>
<dbReference type="GO" id="GO:0046872">
    <property type="term" value="F:metal ion binding"/>
    <property type="evidence" value="ECO:0007669"/>
    <property type="project" value="UniProtKB-KW"/>
</dbReference>
<evidence type="ECO:0000256" key="1">
    <source>
        <dbReference type="ARBA" id="ARBA00001968"/>
    </source>
</evidence>
<dbReference type="GO" id="GO:0004518">
    <property type="term" value="F:nuclease activity"/>
    <property type="evidence" value="ECO:0007669"/>
    <property type="project" value="UniProtKB-KW"/>
</dbReference>
<dbReference type="GO" id="GO:0005634">
    <property type="term" value="C:nucleus"/>
    <property type="evidence" value="ECO:0007669"/>
    <property type="project" value="UniProtKB-SubCell"/>
</dbReference>
<keyword evidence="4" id="KW-0540">Nuclease</keyword>
<evidence type="ECO:0000256" key="7">
    <source>
        <dbReference type="ARBA" id="ARBA00023242"/>
    </source>
</evidence>
<dbReference type="PaxDb" id="67767-A0A0J7KBS2"/>
<dbReference type="PANTHER" id="PTHR22930">
    <property type="match status" value="1"/>
</dbReference>
<evidence type="ECO:0000256" key="5">
    <source>
        <dbReference type="ARBA" id="ARBA00022723"/>
    </source>
</evidence>
<evidence type="ECO:0000256" key="3">
    <source>
        <dbReference type="ARBA" id="ARBA00006958"/>
    </source>
</evidence>
<evidence type="ECO:0000313" key="10">
    <source>
        <dbReference type="Proteomes" id="UP000036403"/>
    </source>
</evidence>
<dbReference type="GO" id="GO:0016787">
    <property type="term" value="F:hydrolase activity"/>
    <property type="evidence" value="ECO:0007669"/>
    <property type="project" value="UniProtKB-KW"/>
</dbReference>
<keyword evidence="7" id="KW-0539">Nucleus</keyword>
<comment type="cofactor">
    <cofactor evidence="1">
        <name>a divalent metal cation</name>
        <dbReference type="ChEBI" id="CHEBI:60240"/>
    </cofactor>
</comment>
<sequence length="400" mass="45591">MDIQNKAALLQLMEIAFENSEDDDDECLNFIIHSSSSSDEDEEETMVNLHTILVLSKKRKLNKRPRIEGFVERIIPRYTAEEFKTHFRLLPTTFDFILRLIGPDLNSTKTFAGRKPIPAQKQLLMALWMMATPDSYRSACTKFDMGKATAIRAMRRVTYALHSLAPRFIQWPQGERATEVMAAFKRVSAFPGVIGAIDGTHVEIRSPQDDNHQAYINRKGYPSVHVQAVCTQQLLFTSVFVGNAGSVHDARVFRISPVARYIENPEIYFLNDSHLVGDAAYGIHPNMMVPYKDNGHLSPRQNNFNFCLSSARIAIERAFGVWKGRWRSILDCLPMIILEKIPEYIVATLVLHNICILNGDLIDNPIPNQHDIQRGRLIPGRVNDGNVKRQRIMMDLVMRN</sequence>
<keyword evidence="6" id="KW-0378">Hydrolase</keyword>
<proteinExistence type="inferred from homology"/>
<name>A0A0J7KBS2_LASNI</name>
<dbReference type="PANTHER" id="PTHR22930:SF85">
    <property type="entry name" value="GH03217P-RELATED"/>
    <property type="match status" value="1"/>
</dbReference>
<evidence type="ECO:0000256" key="4">
    <source>
        <dbReference type="ARBA" id="ARBA00022722"/>
    </source>
</evidence>
<feature type="domain" description="DDE Tnp4" evidence="8">
    <location>
        <begin position="197"/>
        <end position="353"/>
    </location>
</feature>
<organism evidence="9 10">
    <name type="scientific">Lasius niger</name>
    <name type="common">Black garden ant</name>
    <dbReference type="NCBI Taxonomy" id="67767"/>
    <lineage>
        <taxon>Eukaryota</taxon>
        <taxon>Metazoa</taxon>
        <taxon>Ecdysozoa</taxon>
        <taxon>Arthropoda</taxon>
        <taxon>Hexapoda</taxon>
        <taxon>Insecta</taxon>
        <taxon>Pterygota</taxon>
        <taxon>Neoptera</taxon>
        <taxon>Endopterygota</taxon>
        <taxon>Hymenoptera</taxon>
        <taxon>Apocrita</taxon>
        <taxon>Aculeata</taxon>
        <taxon>Formicoidea</taxon>
        <taxon>Formicidae</taxon>
        <taxon>Formicinae</taxon>
        <taxon>Lasius</taxon>
        <taxon>Lasius</taxon>
    </lineage>
</organism>
<evidence type="ECO:0000256" key="2">
    <source>
        <dbReference type="ARBA" id="ARBA00004123"/>
    </source>
</evidence>
<dbReference type="EMBL" id="LBMM01010046">
    <property type="protein sequence ID" value="KMQ87704.1"/>
    <property type="molecule type" value="Genomic_DNA"/>
</dbReference>
<comment type="caution">
    <text evidence="9">The sequence shown here is derived from an EMBL/GenBank/DDBJ whole genome shotgun (WGS) entry which is preliminary data.</text>
</comment>
<keyword evidence="5" id="KW-0479">Metal-binding</keyword>
<dbReference type="InterPro" id="IPR027806">
    <property type="entry name" value="HARBI1_dom"/>
</dbReference>
<evidence type="ECO:0000256" key="6">
    <source>
        <dbReference type="ARBA" id="ARBA00022801"/>
    </source>
</evidence>
<dbReference type="InterPro" id="IPR045249">
    <property type="entry name" value="HARBI1-like"/>
</dbReference>
<comment type="subcellular location">
    <subcellularLocation>
        <location evidence="2">Nucleus</location>
    </subcellularLocation>
</comment>
<comment type="similarity">
    <text evidence="3">Belongs to the HARBI1 family.</text>
</comment>
<dbReference type="Pfam" id="PF13359">
    <property type="entry name" value="DDE_Tnp_4"/>
    <property type="match status" value="1"/>
</dbReference>
<accession>A0A0J7KBS2</accession>
<evidence type="ECO:0000313" key="9">
    <source>
        <dbReference type="EMBL" id="KMQ87704.1"/>
    </source>
</evidence>
<gene>
    <name evidence="9" type="ORF">RF55_12936</name>
</gene>
<evidence type="ECO:0000259" key="8">
    <source>
        <dbReference type="Pfam" id="PF13359"/>
    </source>
</evidence>
<dbReference type="Proteomes" id="UP000036403">
    <property type="component" value="Unassembled WGS sequence"/>
</dbReference>
<dbReference type="OrthoDB" id="2668416at2759"/>